<evidence type="ECO:0000256" key="2">
    <source>
        <dbReference type="ARBA" id="ARBA00022748"/>
    </source>
</evidence>
<comment type="caution">
    <text evidence="7">The sequence shown here is derived from an EMBL/GenBank/DDBJ whole genome shotgun (WGS) entry which is preliminary data.</text>
</comment>
<evidence type="ECO:0000313" key="7">
    <source>
        <dbReference type="EMBL" id="MBS2212641.1"/>
    </source>
</evidence>
<keyword evidence="4" id="KW-0676">Redox-active center</keyword>
<evidence type="ECO:0000259" key="6">
    <source>
        <dbReference type="PROSITE" id="PS51352"/>
    </source>
</evidence>
<dbReference type="Pfam" id="PF00578">
    <property type="entry name" value="AhpC-TSA"/>
    <property type="match status" value="1"/>
</dbReference>
<feature type="domain" description="Thioredoxin" evidence="6">
    <location>
        <begin position="318"/>
        <end position="458"/>
    </location>
</feature>
<dbReference type="InterPro" id="IPR036249">
    <property type="entry name" value="Thioredoxin-like_sf"/>
</dbReference>
<dbReference type="PROSITE" id="PS51352">
    <property type="entry name" value="THIOREDOXIN_2"/>
    <property type="match status" value="1"/>
</dbReference>
<dbReference type="InterPro" id="IPR050553">
    <property type="entry name" value="Thioredoxin_ResA/DsbE_sf"/>
</dbReference>
<evidence type="ECO:0000256" key="4">
    <source>
        <dbReference type="ARBA" id="ARBA00023284"/>
    </source>
</evidence>
<dbReference type="Proteomes" id="UP000721861">
    <property type="component" value="Unassembled WGS sequence"/>
</dbReference>
<dbReference type="CDD" id="cd02966">
    <property type="entry name" value="TlpA_like_family"/>
    <property type="match status" value="1"/>
</dbReference>
<gene>
    <name evidence="7" type="ORF">KEM09_14580</name>
</gene>
<dbReference type="PANTHER" id="PTHR42852:SF6">
    <property type="entry name" value="THIOL:DISULFIDE INTERCHANGE PROTEIN DSBE"/>
    <property type="match status" value="1"/>
</dbReference>
<organism evidence="7 8">
    <name type="scientific">Carboxylicivirga mesophila</name>
    <dbReference type="NCBI Taxonomy" id="1166478"/>
    <lineage>
        <taxon>Bacteria</taxon>
        <taxon>Pseudomonadati</taxon>
        <taxon>Bacteroidota</taxon>
        <taxon>Bacteroidia</taxon>
        <taxon>Marinilabiliales</taxon>
        <taxon>Marinilabiliaceae</taxon>
        <taxon>Carboxylicivirga</taxon>
    </lineage>
</organism>
<comment type="subcellular location">
    <subcellularLocation>
        <location evidence="1">Cell envelope</location>
    </subcellularLocation>
</comment>
<dbReference type="SUPFAM" id="SSF52833">
    <property type="entry name" value="Thioredoxin-like"/>
    <property type="match status" value="1"/>
</dbReference>
<dbReference type="InterPro" id="IPR013766">
    <property type="entry name" value="Thioredoxin_domain"/>
</dbReference>
<dbReference type="PANTHER" id="PTHR42852">
    <property type="entry name" value="THIOL:DISULFIDE INTERCHANGE PROTEIN DSBE"/>
    <property type="match status" value="1"/>
</dbReference>
<evidence type="ECO:0000256" key="3">
    <source>
        <dbReference type="ARBA" id="ARBA00023157"/>
    </source>
</evidence>
<dbReference type="RefSeq" id="WP_212229401.1">
    <property type="nucleotide sequence ID" value="NZ_JAGUCN010000017.1"/>
</dbReference>
<evidence type="ECO:0000256" key="5">
    <source>
        <dbReference type="SAM" id="SignalP"/>
    </source>
</evidence>
<evidence type="ECO:0000313" key="8">
    <source>
        <dbReference type="Proteomes" id="UP000721861"/>
    </source>
</evidence>
<feature type="chain" id="PRO_5045639217" evidence="5">
    <location>
        <begin position="22"/>
        <end position="458"/>
    </location>
</feature>
<keyword evidence="2" id="KW-0201">Cytochrome c-type biogenesis</keyword>
<keyword evidence="3" id="KW-1015">Disulfide bond</keyword>
<name>A0ABS5KDP6_9BACT</name>
<sequence length="458" mass="52474">MRLILLSFVGLLLLTQCQQQGATISFEIKANAEAPLLMGKLVEESYKVDTFFADANNIIKIELASNELKDVRFNYEKNTLSPFINDGDRLQVTITQGENGLDIVYAGDNAMANNYKLERERSINYELIQKIYANDKEIKSFVDMAAEIDQIQAVWMDRLHNLKGVSEKFMSDEENYLKYYFYYIKGVYPWYMNRHTGKAIDADSDYNAFIAGLEEDTAHEAVEMYYQVFDQKVRFALNVEKSKKDLGDTAYIVELNTIAQQIKSKTLKNKMLSNSISGYLSWSINGLLDETYVTYQNLCTDEAMKKRVEVLYTNAIKLMPGQPAPDFDMYTADGEKVMLSDFKGKYVYFDVWATWCGPCKMEIPYLAKVVEALEGNTNVEVISISVDSDHEAWKKMIEEDQPQWKQFIVNDAFNSSLAKQYNISGIPQFTLIDPEGKIIDVQALRPSHPDLLTLLKSY</sequence>
<reference evidence="7 8" key="1">
    <citation type="journal article" date="2014" name="Int. J. Syst. Evol. Microbiol.">
        <title>Carboxylicivirga gen. nov. in the family Marinilabiliaceae with two novel species, Carboxylicivirga mesophila sp. nov. and Carboxylicivirga taeanensis sp. nov., and reclassification of Cytophaga fermentans as Saccharicrinis fermentans gen. nov., comb. nov.</title>
        <authorList>
            <person name="Yang S.H."/>
            <person name="Seo H.S."/>
            <person name="Woo J.H."/>
            <person name="Oh H.M."/>
            <person name="Jang H."/>
            <person name="Lee J.H."/>
            <person name="Kim S.J."/>
            <person name="Kwon K.K."/>
        </authorList>
    </citation>
    <scope>NUCLEOTIDE SEQUENCE [LARGE SCALE GENOMIC DNA]</scope>
    <source>
        <strain evidence="7 8">JCM 18290</strain>
    </source>
</reference>
<evidence type="ECO:0000256" key="1">
    <source>
        <dbReference type="ARBA" id="ARBA00004196"/>
    </source>
</evidence>
<feature type="signal peptide" evidence="5">
    <location>
        <begin position="1"/>
        <end position="21"/>
    </location>
</feature>
<accession>A0ABS5KDP6</accession>
<dbReference type="InterPro" id="IPR000866">
    <property type="entry name" value="AhpC/TSA"/>
</dbReference>
<dbReference type="Gene3D" id="3.40.30.10">
    <property type="entry name" value="Glutaredoxin"/>
    <property type="match status" value="1"/>
</dbReference>
<keyword evidence="8" id="KW-1185">Reference proteome</keyword>
<dbReference type="EMBL" id="JAGUCN010000017">
    <property type="protein sequence ID" value="MBS2212641.1"/>
    <property type="molecule type" value="Genomic_DNA"/>
</dbReference>
<protein>
    <submittedName>
        <fullName evidence="7">TlpA family protein disulfide reductase</fullName>
    </submittedName>
</protein>
<keyword evidence="5" id="KW-0732">Signal</keyword>
<proteinExistence type="predicted"/>